<protein>
    <submittedName>
        <fullName evidence="1">Uncharacterized protein</fullName>
    </submittedName>
</protein>
<dbReference type="EMBL" id="CM041548">
    <property type="protein sequence ID" value="KAI3358312.1"/>
    <property type="molecule type" value="Genomic_DNA"/>
</dbReference>
<comment type="caution">
    <text evidence="1">The sequence shown here is derived from an EMBL/GenBank/DDBJ whole genome shotgun (WGS) entry which is preliminary data.</text>
</comment>
<gene>
    <name evidence="1" type="ORF">L3Q82_014755</name>
</gene>
<keyword evidence="2" id="KW-1185">Reference proteome</keyword>
<name>A0ACB8VTR8_9TELE</name>
<feature type="non-terminal residue" evidence="1">
    <location>
        <position position="311"/>
    </location>
</feature>
<evidence type="ECO:0000313" key="1">
    <source>
        <dbReference type="EMBL" id="KAI3358312.1"/>
    </source>
</evidence>
<proteinExistence type="predicted"/>
<organism evidence="1 2">
    <name type="scientific">Scortum barcoo</name>
    <name type="common">barcoo grunter</name>
    <dbReference type="NCBI Taxonomy" id="214431"/>
    <lineage>
        <taxon>Eukaryota</taxon>
        <taxon>Metazoa</taxon>
        <taxon>Chordata</taxon>
        <taxon>Craniata</taxon>
        <taxon>Vertebrata</taxon>
        <taxon>Euteleostomi</taxon>
        <taxon>Actinopterygii</taxon>
        <taxon>Neopterygii</taxon>
        <taxon>Teleostei</taxon>
        <taxon>Neoteleostei</taxon>
        <taxon>Acanthomorphata</taxon>
        <taxon>Eupercaria</taxon>
        <taxon>Centrarchiformes</taxon>
        <taxon>Terapontoidei</taxon>
        <taxon>Terapontidae</taxon>
        <taxon>Scortum</taxon>
    </lineage>
</organism>
<evidence type="ECO:0000313" key="2">
    <source>
        <dbReference type="Proteomes" id="UP000831701"/>
    </source>
</evidence>
<dbReference type="Proteomes" id="UP000831701">
    <property type="component" value="Chromosome 18"/>
</dbReference>
<accession>A0ACB8VTR8</accession>
<sequence>MYLEDVMKVLAEQGKVSTAGQASEKSVSLDVMKVLAEQGKVITELTKAVKDLTTQNQRPSTMAASKPRVLPKFTADGKPVCFRCQTEGHVAKQCPQKRHKDTESTPVESQQGNGNPWLQCRQLVTSEFDTVLGGTLDSGWRTAFQRMQTCTVEKKTLARIASRDKTKLDIGGTDNEHNALCALLAKYIDVFTDDDDDLGSTDKVKHEIKLVDDVPVTQPYRRIPPNQYKEVQEHISKLLKKGIIQESESSYASPVVVVWKSDGSIRLCVDYRKLNLKTKKDAFPLPRIDESFDALRGATYFSTIDLPVDIT</sequence>
<reference evidence="1" key="1">
    <citation type="submission" date="2022-04" db="EMBL/GenBank/DDBJ databases">
        <title>Jade perch genome.</title>
        <authorList>
            <person name="Chao B."/>
        </authorList>
    </citation>
    <scope>NUCLEOTIDE SEQUENCE</scope>
    <source>
        <strain evidence="1">CB-2022</strain>
    </source>
</reference>